<evidence type="ECO:0000313" key="1">
    <source>
        <dbReference type="EMBL" id="CAG8707404.1"/>
    </source>
</evidence>
<comment type="caution">
    <text evidence="1">The sequence shown here is derived from an EMBL/GenBank/DDBJ whole genome shotgun (WGS) entry which is preliminary data.</text>
</comment>
<accession>A0ACA9PLW7</accession>
<protein>
    <submittedName>
        <fullName evidence="1">11946_t:CDS:1</fullName>
    </submittedName>
</protein>
<reference evidence="1" key="1">
    <citation type="submission" date="2021-06" db="EMBL/GenBank/DDBJ databases">
        <authorList>
            <person name="Kallberg Y."/>
            <person name="Tangrot J."/>
            <person name="Rosling A."/>
        </authorList>
    </citation>
    <scope>NUCLEOTIDE SEQUENCE</scope>
    <source>
        <strain evidence="1">IL203A</strain>
    </source>
</reference>
<evidence type="ECO:0000313" key="2">
    <source>
        <dbReference type="Proteomes" id="UP000789702"/>
    </source>
</evidence>
<keyword evidence="2" id="KW-1185">Reference proteome</keyword>
<feature type="non-terminal residue" evidence="1">
    <location>
        <position position="130"/>
    </location>
</feature>
<dbReference type="Proteomes" id="UP000789702">
    <property type="component" value="Unassembled WGS sequence"/>
</dbReference>
<gene>
    <name evidence="1" type="ORF">DHETER_LOCUS12067</name>
</gene>
<proteinExistence type="predicted"/>
<sequence>MPETEVVAVVIEHSFYIKGRIFEVDVVELLKSLGVNVKHVGGRNDGGIDIIGEIGEVTVLFQCKNWDNPIGPSVVREMRGVVCQENPGTIGILVAPCLTFTDFAIDESRKSRYPVILTDKSHLPKIIINL</sequence>
<dbReference type="EMBL" id="CAJVPU010028519">
    <property type="protein sequence ID" value="CAG8707404.1"/>
    <property type="molecule type" value="Genomic_DNA"/>
</dbReference>
<organism evidence="1 2">
    <name type="scientific">Dentiscutata heterogama</name>
    <dbReference type="NCBI Taxonomy" id="1316150"/>
    <lineage>
        <taxon>Eukaryota</taxon>
        <taxon>Fungi</taxon>
        <taxon>Fungi incertae sedis</taxon>
        <taxon>Mucoromycota</taxon>
        <taxon>Glomeromycotina</taxon>
        <taxon>Glomeromycetes</taxon>
        <taxon>Diversisporales</taxon>
        <taxon>Gigasporaceae</taxon>
        <taxon>Dentiscutata</taxon>
    </lineage>
</organism>
<name>A0ACA9PLW7_9GLOM</name>